<evidence type="ECO:0000313" key="2">
    <source>
        <dbReference type="EMBL" id="EME40102.1"/>
    </source>
</evidence>
<sequence length="367" mass="41414">MSPNLVDMNILQLPAELRAGILEELFIAGTYLAGKEVYVNEHFRCRQIDRETRRALKRWAVVRLVCHRFQLDADEVFFRHFRATRFIGALTPLESTWSSDVASFVLANLRHLTLEMIVGNSTMIVLRLELRKCFDTWSCEWKNDVYHDLGKDDIVSERRMIRSGLSFIECLLSLIAPGEGLCYDDIEHVRQIMARQCTVEPPSVPNSDSWDFEDYPARFGAGVETCAEATSEEEPPAVGEEQDEEAPMSKNKVDSILVEDATVIPAQESPQLASETLHRHPPLTLELQGRIYLAPAQSSKSFDQDLALLEDHQLITKYNLQQVRTSVVQKARRAIGGRCKSSARACSSRILGAVSRVSRTASYLQTA</sequence>
<feature type="region of interest" description="Disordered" evidence="1">
    <location>
        <begin position="227"/>
        <end position="250"/>
    </location>
</feature>
<accession>N1PCR6</accession>
<organism evidence="2 3">
    <name type="scientific">Dothistroma septosporum (strain NZE10 / CBS 128990)</name>
    <name type="common">Red band needle blight fungus</name>
    <name type="synonym">Mycosphaerella pini</name>
    <dbReference type="NCBI Taxonomy" id="675120"/>
    <lineage>
        <taxon>Eukaryota</taxon>
        <taxon>Fungi</taxon>
        <taxon>Dikarya</taxon>
        <taxon>Ascomycota</taxon>
        <taxon>Pezizomycotina</taxon>
        <taxon>Dothideomycetes</taxon>
        <taxon>Dothideomycetidae</taxon>
        <taxon>Mycosphaerellales</taxon>
        <taxon>Mycosphaerellaceae</taxon>
        <taxon>Dothistroma</taxon>
    </lineage>
</organism>
<feature type="compositionally biased region" description="Acidic residues" evidence="1">
    <location>
        <begin position="230"/>
        <end position="246"/>
    </location>
</feature>
<evidence type="ECO:0000256" key="1">
    <source>
        <dbReference type="SAM" id="MobiDB-lite"/>
    </source>
</evidence>
<dbReference type="HOGENOM" id="CLU_754439_0_0_1"/>
<dbReference type="EMBL" id="KB446544">
    <property type="protein sequence ID" value="EME40102.1"/>
    <property type="molecule type" value="Genomic_DNA"/>
</dbReference>
<reference evidence="3" key="1">
    <citation type="journal article" date="2012" name="PLoS Genet.">
        <title>The genomes of the fungal plant pathogens Cladosporium fulvum and Dothistroma septosporum reveal adaptation to different hosts and lifestyles but also signatures of common ancestry.</title>
        <authorList>
            <person name="de Wit P.J.G.M."/>
            <person name="van der Burgt A."/>
            <person name="Oekmen B."/>
            <person name="Stergiopoulos I."/>
            <person name="Abd-Elsalam K.A."/>
            <person name="Aerts A.L."/>
            <person name="Bahkali A.H."/>
            <person name="Beenen H.G."/>
            <person name="Chettri P."/>
            <person name="Cox M.P."/>
            <person name="Datema E."/>
            <person name="de Vries R.P."/>
            <person name="Dhillon B."/>
            <person name="Ganley A.R."/>
            <person name="Griffiths S.A."/>
            <person name="Guo Y."/>
            <person name="Hamelin R.C."/>
            <person name="Henrissat B."/>
            <person name="Kabir M.S."/>
            <person name="Jashni M.K."/>
            <person name="Kema G."/>
            <person name="Klaubauf S."/>
            <person name="Lapidus A."/>
            <person name="Levasseur A."/>
            <person name="Lindquist E."/>
            <person name="Mehrabi R."/>
            <person name="Ohm R.A."/>
            <person name="Owen T.J."/>
            <person name="Salamov A."/>
            <person name="Schwelm A."/>
            <person name="Schijlen E."/>
            <person name="Sun H."/>
            <person name="van den Burg H.A."/>
            <person name="van Ham R.C.H.J."/>
            <person name="Zhang S."/>
            <person name="Goodwin S.B."/>
            <person name="Grigoriev I.V."/>
            <person name="Collemare J."/>
            <person name="Bradshaw R.E."/>
        </authorList>
    </citation>
    <scope>NUCLEOTIDE SEQUENCE [LARGE SCALE GENOMIC DNA]</scope>
    <source>
        <strain evidence="3">NZE10 / CBS 128990</strain>
    </source>
</reference>
<name>N1PCR6_DOTSN</name>
<reference evidence="2 3" key="2">
    <citation type="journal article" date="2012" name="PLoS Pathog.">
        <title>Diverse lifestyles and strategies of plant pathogenesis encoded in the genomes of eighteen Dothideomycetes fungi.</title>
        <authorList>
            <person name="Ohm R.A."/>
            <person name="Feau N."/>
            <person name="Henrissat B."/>
            <person name="Schoch C.L."/>
            <person name="Horwitz B.A."/>
            <person name="Barry K.W."/>
            <person name="Condon B.J."/>
            <person name="Copeland A.C."/>
            <person name="Dhillon B."/>
            <person name="Glaser F."/>
            <person name="Hesse C.N."/>
            <person name="Kosti I."/>
            <person name="LaButti K."/>
            <person name="Lindquist E.A."/>
            <person name="Lucas S."/>
            <person name="Salamov A.A."/>
            <person name="Bradshaw R.E."/>
            <person name="Ciuffetti L."/>
            <person name="Hamelin R.C."/>
            <person name="Kema G.H.J."/>
            <person name="Lawrence C."/>
            <person name="Scott J.A."/>
            <person name="Spatafora J.W."/>
            <person name="Turgeon B.G."/>
            <person name="de Wit P.J.G.M."/>
            <person name="Zhong S."/>
            <person name="Goodwin S.B."/>
            <person name="Grigoriev I.V."/>
        </authorList>
    </citation>
    <scope>NUCLEOTIDE SEQUENCE [LARGE SCALE GENOMIC DNA]</scope>
    <source>
        <strain evidence="3">NZE10 / CBS 128990</strain>
    </source>
</reference>
<dbReference type="Proteomes" id="UP000016933">
    <property type="component" value="Unassembled WGS sequence"/>
</dbReference>
<evidence type="ECO:0000313" key="3">
    <source>
        <dbReference type="Proteomes" id="UP000016933"/>
    </source>
</evidence>
<proteinExistence type="predicted"/>
<protein>
    <submittedName>
        <fullName evidence="2">Uncharacterized protein</fullName>
    </submittedName>
</protein>
<dbReference type="OrthoDB" id="10463331at2759"/>
<keyword evidence="3" id="KW-1185">Reference proteome</keyword>
<gene>
    <name evidence="2" type="ORF">DOTSEDRAFT_38105</name>
</gene>
<dbReference type="AlphaFoldDB" id="N1PCR6"/>